<organism evidence="2 3">
    <name type="scientific">Elysia crispata</name>
    <name type="common">lettuce slug</name>
    <dbReference type="NCBI Taxonomy" id="231223"/>
    <lineage>
        <taxon>Eukaryota</taxon>
        <taxon>Metazoa</taxon>
        <taxon>Spiralia</taxon>
        <taxon>Lophotrochozoa</taxon>
        <taxon>Mollusca</taxon>
        <taxon>Gastropoda</taxon>
        <taxon>Heterobranchia</taxon>
        <taxon>Euthyneura</taxon>
        <taxon>Panpulmonata</taxon>
        <taxon>Sacoglossa</taxon>
        <taxon>Placobranchoidea</taxon>
        <taxon>Plakobranchidae</taxon>
        <taxon>Elysia</taxon>
    </lineage>
</organism>
<name>A0AAE0Y940_9GAST</name>
<protein>
    <recommendedName>
        <fullName evidence="1">OTU domain-containing protein</fullName>
    </recommendedName>
</protein>
<reference evidence="2" key="1">
    <citation type="journal article" date="2023" name="G3 (Bethesda)">
        <title>A reference genome for the long-term kleptoplast-retaining sea slug Elysia crispata morphotype clarki.</title>
        <authorList>
            <person name="Eastman K.E."/>
            <person name="Pendleton A.L."/>
            <person name="Shaikh M.A."/>
            <person name="Suttiyut T."/>
            <person name="Ogas R."/>
            <person name="Tomko P."/>
            <person name="Gavelis G."/>
            <person name="Widhalm J.R."/>
            <person name="Wisecaver J.H."/>
        </authorList>
    </citation>
    <scope>NUCLEOTIDE SEQUENCE</scope>
    <source>
        <strain evidence="2">ECLA1</strain>
    </source>
</reference>
<evidence type="ECO:0000313" key="2">
    <source>
        <dbReference type="EMBL" id="KAK3737366.1"/>
    </source>
</evidence>
<dbReference type="AlphaFoldDB" id="A0AAE0Y940"/>
<keyword evidence="3" id="KW-1185">Reference proteome</keyword>
<evidence type="ECO:0000313" key="3">
    <source>
        <dbReference type="Proteomes" id="UP001283361"/>
    </source>
</evidence>
<dbReference type="Pfam" id="PF02338">
    <property type="entry name" value="OTU"/>
    <property type="match status" value="1"/>
</dbReference>
<comment type="caution">
    <text evidence="2">The sequence shown here is derived from an EMBL/GenBank/DDBJ whole genome shotgun (WGS) entry which is preliminary data.</text>
</comment>
<gene>
    <name evidence="2" type="ORF">RRG08_036770</name>
</gene>
<feature type="domain" description="OTU" evidence="1">
    <location>
        <begin position="1"/>
        <end position="57"/>
    </location>
</feature>
<proteinExistence type="predicted"/>
<dbReference type="Proteomes" id="UP001283361">
    <property type="component" value="Unassembled WGS sequence"/>
</dbReference>
<dbReference type="InterPro" id="IPR003323">
    <property type="entry name" value="OTU_dom"/>
</dbReference>
<dbReference type="EMBL" id="JAWDGP010006657">
    <property type="protein sequence ID" value="KAK3737366.1"/>
    <property type="molecule type" value="Genomic_DNA"/>
</dbReference>
<accession>A0AAE0Y940</accession>
<sequence>MRKPGVWNSELGDVLILAMSNFLDRPITIYTSDSTNNIIEIDSQDFQDKKMMYAYVKMRVLNTIALFPFSHQNVKFNRKPTGDAKESDRSTCGREMKMKGGVTRVFPM</sequence>
<evidence type="ECO:0000259" key="1">
    <source>
        <dbReference type="Pfam" id="PF02338"/>
    </source>
</evidence>